<dbReference type="AlphaFoldDB" id="A0A1R2CMP7"/>
<dbReference type="InterPro" id="IPR003409">
    <property type="entry name" value="MORN"/>
</dbReference>
<keyword evidence="1" id="KW-0677">Repeat</keyword>
<dbReference type="SMART" id="SM00698">
    <property type="entry name" value="MORN"/>
    <property type="match status" value="5"/>
</dbReference>
<dbReference type="PANTHER" id="PTHR43215:SF14">
    <property type="entry name" value="RADIAL SPOKE HEAD 1 HOMOLOG"/>
    <property type="match status" value="1"/>
</dbReference>
<dbReference type="EMBL" id="MPUH01000105">
    <property type="protein sequence ID" value="OMJ90294.1"/>
    <property type="molecule type" value="Genomic_DNA"/>
</dbReference>
<name>A0A1R2CMP7_9CILI</name>
<evidence type="ECO:0008006" key="4">
    <source>
        <dbReference type="Google" id="ProtNLM"/>
    </source>
</evidence>
<reference evidence="2 3" key="1">
    <citation type="submission" date="2016-11" db="EMBL/GenBank/DDBJ databases">
        <title>The macronuclear genome of Stentor coeruleus: a giant cell with tiny introns.</title>
        <authorList>
            <person name="Slabodnick M."/>
            <person name="Ruby J.G."/>
            <person name="Reiff S.B."/>
            <person name="Swart E.C."/>
            <person name="Gosai S."/>
            <person name="Prabakaran S."/>
            <person name="Witkowska E."/>
            <person name="Larue G.E."/>
            <person name="Fisher S."/>
            <person name="Freeman R.M."/>
            <person name="Gunawardena J."/>
            <person name="Chu W."/>
            <person name="Stover N.A."/>
            <person name="Gregory B.D."/>
            <person name="Nowacki M."/>
            <person name="Derisi J."/>
            <person name="Roy S.W."/>
            <person name="Marshall W.F."/>
            <person name="Sood P."/>
        </authorList>
    </citation>
    <scope>NUCLEOTIDE SEQUENCE [LARGE SCALE GENOMIC DNA]</scope>
    <source>
        <strain evidence="2">WM001</strain>
    </source>
</reference>
<comment type="caution">
    <text evidence="2">The sequence shown here is derived from an EMBL/GenBank/DDBJ whole genome shotgun (WGS) entry which is preliminary data.</text>
</comment>
<dbReference type="Pfam" id="PF02493">
    <property type="entry name" value="MORN"/>
    <property type="match status" value="5"/>
</dbReference>
<sequence>MVCCNCMESDKEKLSVLLEQIPLANHYPSFEDAENGRNFNEAMKSDMYLQTSAENRYTGVNQEVLTEIHPIQIEVNINEKREIQYVENFKCSEGVYTGEIIEGKRSGQGNLTTADKIIYSGSWENDKPEGKGKLTYSANHYFEGDFKNGHYHGYGFYQKADSSYLGYWENGLQHGKGTEKIEDFLYEGDFYNGKKHGNGMMKISKGTYEGKFANNTFIEGTFISNEGIVTKGSWSDGKLKDCTIYPNKEFYMNLNIFEGFSKGKILLTDGREFPVSFLDDNSKMQMILGA</sequence>
<gene>
    <name evidence="2" type="ORF">SteCoe_7313</name>
</gene>
<keyword evidence="3" id="KW-1185">Reference proteome</keyword>
<organism evidence="2 3">
    <name type="scientific">Stentor coeruleus</name>
    <dbReference type="NCBI Taxonomy" id="5963"/>
    <lineage>
        <taxon>Eukaryota</taxon>
        <taxon>Sar</taxon>
        <taxon>Alveolata</taxon>
        <taxon>Ciliophora</taxon>
        <taxon>Postciliodesmatophora</taxon>
        <taxon>Heterotrichea</taxon>
        <taxon>Heterotrichida</taxon>
        <taxon>Stentoridae</taxon>
        <taxon>Stentor</taxon>
    </lineage>
</organism>
<dbReference type="PANTHER" id="PTHR43215">
    <property type="entry name" value="RADIAL SPOKE HEAD 1 HOMOLOG"/>
    <property type="match status" value="1"/>
</dbReference>
<accession>A0A1R2CMP7</accession>
<dbReference type="Gene3D" id="2.20.110.10">
    <property type="entry name" value="Histone H3 K4-specific methyltransferase SET7/9 N-terminal domain"/>
    <property type="match status" value="2"/>
</dbReference>
<evidence type="ECO:0000256" key="1">
    <source>
        <dbReference type="ARBA" id="ARBA00022737"/>
    </source>
</evidence>
<evidence type="ECO:0000313" key="3">
    <source>
        <dbReference type="Proteomes" id="UP000187209"/>
    </source>
</evidence>
<proteinExistence type="predicted"/>
<dbReference type="Proteomes" id="UP000187209">
    <property type="component" value="Unassembled WGS sequence"/>
</dbReference>
<dbReference type="OrthoDB" id="294378at2759"/>
<evidence type="ECO:0000313" key="2">
    <source>
        <dbReference type="EMBL" id="OMJ90294.1"/>
    </source>
</evidence>
<protein>
    <recommendedName>
        <fullName evidence="4">MORN repeat protein</fullName>
    </recommendedName>
</protein>
<dbReference type="SUPFAM" id="SSF82185">
    <property type="entry name" value="Histone H3 K4-specific methyltransferase SET7/9 N-terminal domain"/>
    <property type="match status" value="2"/>
</dbReference>